<dbReference type="Gene3D" id="3.40.50.720">
    <property type="entry name" value="NAD(P)-binding Rossmann-like Domain"/>
    <property type="match status" value="1"/>
</dbReference>
<sequence length="354" mass="37635">MITVNARATTGPSEPFRAVQIERREPGPSDVLIDIAYAGICHTDVSRARGEFGTTTYPIVPGHEIAGTVAAVGPGVTRFTVGDRVGVGCLVDSCRRCEFCRAGLEPYCNRGHVRTYNSTGHDGRNTLGGYSEKIVVDEAYVVAIPDTIPLPNAAPLLCAGITLYSPLRHWNAGPGTRLAILGFGGLGHVGVAIAAALGAHTTVFELTMDKQADALKRGAEAYRLSTDPAIFTDFAGAFDLILSTVPAALDYDAVLGMLNLNGTLVMLGVPKQPITVDVFSLLHNRRSLAGTLVGGIAETQQMLEFCADHGIVADVEIIGADEIDQAYDRVDRGDVRYRFVIDVQTMADGHPQEG</sequence>
<evidence type="ECO:0000259" key="8">
    <source>
        <dbReference type="SMART" id="SM00829"/>
    </source>
</evidence>
<gene>
    <name evidence="9" type="ORF">ACFQ5G_35865</name>
</gene>
<reference evidence="10" key="1">
    <citation type="journal article" date="2019" name="Int. J. Syst. Evol. Microbiol.">
        <title>The Global Catalogue of Microorganisms (GCM) 10K type strain sequencing project: providing services to taxonomists for standard genome sequencing and annotation.</title>
        <authorList>
            <consortium name="The Broad Institute Genomics Platform"/>
            <consortium name="The Broad Institute Genome Sequencing Center for Infectious Disease"/>
            <person name="Wu L."/>
            <person name="Ma J."/>
        </authorList>
    </citation>
    <scope>NUCLEOTIDE SEQUENCE [LARGE SCALE GENOMIC DNA]</scope>
    <source>
        <strain evidence="10">CCM 7526</strain>
    </source>
</reference>
<proteinExistence type="inferred from homology"/>
<dbReference type="SUPFAM" id="SSF50129">
    <property type="entry name" value="GroES-like"/>
    <property type="match status" value="1"/>
</dbReference>
<accession>A0ABW4AKI3</accession>
<evidence type="ECO:0000313" key="10">
    <source>
        <dbReference type="Proteomes" id="UP001597183"/>
    </source>
</evidence>
<evidence type="ECO:0000256" key="7">
    <source>
        <dbReference type="RuleBase" id="RU361277"/>
    </source>
</evidence>
<evidence type="ECO:0000256" key="2">
    <source>
        <dbReference type="ARBA" id="ARBA00022723"/>
    </source>
</evidence>
<evidence type="ECO:0000256" key="1">
    <source>
        <dbReference type="ARBA" id="ARBA00001947"/>
    </source>
</evidence>
<dbReference type="PROSITE" id="PS00059">
    <property type="entry name" value="ADH_ZINC"/>
    <property type="match status" value="1"/>
</dbReference>
<organism evidence="9 10">
    <name type="scientific">Actinoplanes sichuanensis</name>
    <dbReference type="NCBI Taxonomy" id="512349"/>
    <lineage>
        <taxon>Bacteria</taxon>
        <taxon>Bacillati</taxon>
        <taxon>Actinomycetota</taxon>
        <taxon>Actinomycetes</taxon>
        <taxon>Micromonosporales</taxon>
        <taxon>Micromonosporaceae</taxon>
        <taxon>Actinoplanes</taxon>
    </lineage>
</organism>
<feature type="domain" description="Enoyl reductase (ER)" evidence="8">
    <location>
        <begin position="11"/>
        <end position="341"/>
    </location>
</feature>
<dbReference type="InterPro" id="IPR020843">
    <property type="entry name" value="ER"/>
</dbReference>
<dbReference type="SMART" id="SM00829">
    <property type="entry name" value="PKS_ER"/>
    <property type="match status" value="1"/>
</dbReference>
<evidence type="ECO:0000256" key="3">
    <source>
        <dbReference type="ARBA" id="ARBA00022833"/>
    </source>
</evidence>
<dbReference type="Proteomes" id="UP001597183">
    <property type="component" value="Unassembled WGS sequence"/>
</dbReference>
<dbReference type="InterPro" id="IPR013149">
    <property type="entry name" value="ADH-like_C"/>
</dbReference>
<dbReference type="InterPro" id="IPR013154">
    <property type="entry name" value="ADH-like_N"/>
</dbReference>
<dbReference type="GO" id="GO:0016491">
    <property type="term" value="F:oxidoreductase activity"/>
    <property type="evidence" value="ECO:0007669"/>
    <property type="project" value="UniProtKB-KW"/>
</dbReference>
<comment type="catalytic activity">
    <reaction evidence="6">
        <text>a primary alcohol + NADP(+) = an aldehyde + NADPH + H(+)</text>
        <dbReference type="Rhea" id="RHEA:15937"/>
        <dbReference type="ChEBI" id="CHEBI:15378"/>
        <dbReference type="ChEBI" id="CHEBI:15734"/>
        <dbReference type="ChEBI" id="CHEBI:17478"/>
        <dbReference type="ChEBI" id="CHEBI:57783"/>
        <dbReference type="ChEBI" id="CHEBI:58349"/>
        <dbReference type="EC" id="1.1.1.2"/>
    </reaction>
</comment>
<dbReference type="EC" id="1.1.1.2" evidence="5"/>
<dbReference type="CDD" id="cd05283">
    <property type="entry name" value="CAD1"/>
    <property type="match status" value="1"/>
</dbReference>
<keyword evidence="2 7" id="KW-0479">Metal-binding</keyword>
<keyword evidence="10" id="KW-1185">Reference proteome</keyword>
<comment type="similarity">
    <text evidence="7">Belongs to the zinc-containing alcohol dehydrogenase family.</text>
</comment>
<keyword evidence="3 7" id="KW-0862">Zinc</keyword>
<dbReference type="Pfam" id="PF00107">
    <property type="entry name" value="ADH_zinc_N"/>
    <property type="match status" value="1"/>
</dbReference>
<evidence type="ECO:0000313" key="9">
    <source>
        <dbReference type="EMBL" id="MFD1370745.1"/>
    </source>
</evidence>
<dbReference type="Gene3D" id="3.90.180.10">
    <property type="entry name" value="Medium-chain alcohol dehydrogenases, catalytic domain"/>
    <property type="match status" value="1"/>
</dbReference>
<dbReference type="InterPro" id="IPR002328">
    <property type="entry name" value="ADH_Zn_CS"/>
</dbReference>
<name>A0ABW4AKI3_9ACTN</name>
<dbReference type="Pfam" id="PF08240">
    <property type="entry name" value="ADH_N"/>
    <property type="match status" value="1"/>
</dbReference>
<keyword evidence="4 9" id="KW-0560">Oxidoreductase</keyword>
<protein>
    <recommendedName>
        <fullName evidence="5">alcohol dehydrogenase (NADP(+))</fullName>
        <ecNumber evidence="5">1.1.1.2</ecNumber>
    </recommendedName>
</protein>
<dbReference type="InterPro" id="IPR036291">
    <property type="entry name" value="NAD(P)-bd_dom_sf"/>
</dbReference>
<dbReference type="EMBL" id="JBHTMK010000044">
    <property type="protein sequence ID" value="MFD1370745.1"/>
    <property type="molecule type" value="Genomic_DNA"/>
</dbReference>
<comment type="caution">
    <text evidence="9">The sequence shown here is derived from an EMBL/GenBank/DDBJ whole genome shotgun (WGS) entry which is preliminary data.</text>
</comment>
<dbReference type="SUPFAM" id="SSF51735">
    <property type="entry name" value="NAD(P)-binding Rossmann-fold domains"/>
    <property type="match status" value="1"/>
</dbReference>
<evidence type="ECO:0000256" key="4">
    <source>
        <dbReference type="ARBA" id="ARBA00023002"/>
    </source>
</evidence>
<dbReference type="RefSeq" id="WP_317793492.1">
    <property type="nucleotide sequence ID" value="NZ_AP028461.1"/>
</dbReference>
<dbReference type="PANTHER" id="PTHR42683">
    <property type="entry name" value="ALDEHYDE REDUCTASE"/>
    <property type="match status" value="1"/>
</dbReference>
<evidence type="ECO:0000256" key="5">
    <source>
        <dbReference type="ARBA" id="ARBA00024074"/>
    </source>
</evidence>
<comment type="cofactor">
    <cofactor evidence="1 7">
        <name>Zn(2+)</name>
        <dbReference type="ChEBI" id="CHEBI:29105"/>
    </cofactor>
</comment>
<dbReference type="InterPro" id="IPR011032">
    <property type="entry name" value="GroES-like_sf"/>
</dbReference>
<evidence type="ECO:0000256" key="6">
    <source>
        <dbReference type="ARBA" id="ARBA00048262"/>
    </source>
</evidence>
<dbReference type="InterPro" id="IPR047109">
    <property type="entry name" value="CAD-like"/>
</dbReference>